<dbReference type="AlphaFoldDB" id="T1IGE4"/>
<keyword evidence="2" id="KW-1185">Reference proteome</keyword>
<sequence length="95" mass="10410">MDGWGVEAAEESGLAGIQKYSLELKVLGAIWRKKQRMAIARALVRNPSILILDEATPALDSISELIVPAALNRAARSRTTIFGAQRLSAIRNMDY</sequence>
<dbReference type="GO" id="GO:0016887">
    <property type="term" value="F:ATP hydrolysis activity"/>
    <property type="evidence" value="ECO:0007669"/>
    <property type="project" value="InterPro"/>
</dbReference>
<dbReference type="VEuPathDB" id="VectorBase:RPRC015363"/>
<dbReference type="InterPro" id="IPR027417">
    <property type="entry name" value="P-loop_NTPase"/>
</dbReference>
<protein>
    <submittedName>
        <fullName evidence="1">ABC transporter domain-containing protein</fullName>
    </submittedName>
</protein>
<dbReference type="Pfam" id="PF00005">
    <property type="entry name" value="ABC_tran"/>
    <property type="match status" value="1"/>
</dbReference>
<dbReference type="Gene3D" id="3.40.50.300">
    <property type="entry name" value="P-loop containing nucleotide triphosphate hydrolases"/>
    <property type="match status" value="1"/>
</dbReference>
<proteinExistence type="predicted"/>
<dbReference type="InterPro" id="IPR039421">
    <property type="entry name" value="Type_1_exporter"/>
</dbReference>
<reference evidence="1" key="1">
    <citation type="submission" date="2015-05" db="UniProtKB">
        <authorList>
            <consortium name="EnsemblMetazoa"/>
        </authorList>
    </citation>
    <scope>IDENTIFICATION</scope>
</reference>
<dbReference type="InParanoid" id="T1IGE4"/>
<dbReference type="eggNOG" id="KOG0055">
    <property type="taxonomic scope" value="Eukaryota"/>
</dbReference>
<dbReference type="InterPro" id="IPR003439">
    <property type="entry name" value="ABC_transporter-like_ATP-bd"/>
</dbReference>
<dbReference type="STRING" id="13249.T1IGE4"/>
<dbReference type="EnsemblMetazoa" id="RPRC015363-RA">
    <property type="protein sequence ID" value="RPRC015363-PA"/>
    <property type="gene ID" value="RPRC015363"/>
</dbReference>
<accession>T1IGE4</accession>
<dbReference type="Proteomes" id="UP000015103">
    <property type="component" value="Unassembled WGS sequence"/>
</dbReference>
<dbReference type="GO" id="GO:0005886">
    <property type="term" value="C:plasma membrane"/>
    <property type="evidence" value="ECO:0007669"/>
    <property type="project" value="TreeGrafter"/>
</dbReference>
<dbReference type="GO" id="GO:0042626">
    <property type="term" value="F:ATPase-coupled transmembrane transporter activity"/>
    <property type="evidence" value="ECO:0007669"/>
    <property type="project" value="TreeGrafter"/>
</dbReference>
<dbReference type="HOGENOM" id="CLU_2375396_0_0_1"/>
<dbReference type="SUPFAM" id="SSF52540">
    <property type="entry name" value="P-loop containing nucleoside triphosphate hydrolases"/>
    <property type="match status" value="1"/>
</dbReference>
<organism evidence="1 2">
    <name type="scientific">Rhodnius prolixus</name>
    <name type="common">Triatomid bug</name>
    <dbReference type="NCBI Taxonomy" id="13249"/>
    <lineage>
        <taxon>Eukaryota</taxon>
        <taxon>Metazoa</taxon>
        <taxon>Ecdysozoa</taxon>
        <taxon>Arthropoda</taxon>
        <taxon>Hexapoda</taxon>
        <taxon>Insecta</taxon>
        <taxon>Pterygota</taxon>
        <taxon>Neoptera</taxon>
        <taxon>Paraneoptera</taxon>
        <taxon>Hemiptera</taxon>
        <taxon>Heteroptera</taxon>
        <taxon>Panheteroptera</taxon>
        <taxon>Cimicomorpha</taxon>
        <taxon>Reduviidae</taxon>
        <taxon>Triatominae</taxon>
        <taxon>Rhodnius</taxon>
    </lineage>
</organism>
<dbReference type="PANTHER" id="PTHR24222">
    <property type="entry name" value="ABC TRANSPORTER B FAMILY"/>
    <property type="match status" value="1"/>
</dbReference>
<evidence type="ECO:0000313" key="2">
    <source>
        <dbReference type="Proteomes" id="UP000015103"/>
    </source>
</evidence>
<dbReference type="EMBL" id="ACPB03016701">
    <property type="status" value="NOT_ANNOTATED_CDS"/>
    <property type="molecule type" value="Genomic_DNA"/>
</dbReference>
<dbReference type="PANTHER" id="PTHR24222:SF76">
    <property type="entry name" value="MYCOBACTIN IMPORT ATP-BINDING_PERMEASE PROTEIN IRTB"/>
    <property type="match status" value="1"/>
</dbReference>
<name>T1IGE4_RHOPR</name>
<dbReference type="GO" id="GO:0005524">
    <property type="term" value="F:ATP binding"/>
    <property type="evidence" value="ECO:0007669"/>
    <property type="project" value="InterPro"/>
</dbReference>
<evidence type="ECO:0000313" key="1">
    <source>
        <dbReference type="EnsemblMetazoa" id="RPRC015363-PA"/>
    </source>
</evidence>